<dbReference type="Proteomes" id="UP000198598">
    <property type="component" value="Unassembled WGS sequence"/>
</dbReference>
<reference evidence="1 2" key="1">
    <citation type="submission" date="2016-10" db="EMBL/GenBank/DDBJ databases">
        <authorList>
            <person name="de Groot N.N."/>
        </authorList>
    </citation>
    <scope>NUCLEOTIDE SEQUENCE [LARGE SCALE GENOMIC DNA]</scope>
    <source>
        <strain evidence="1 2">DSM 26130</strain>
    </source>
</reference>
<sequence>MTQQEKKLINDRRDGKISEHEFKERLPLREYTDRVQLEAKVNAAISRDDFQELELLIYLVLWVLPDSNQYTSVLNELLVTPGHRDHQEIARRLQKFKSPSTIPYVRAVLLSDFDYLAYTGSDSDAIAKWFSWILADIGTPEAIEVLEECSHSTDEGIRNEMLYRLKKCR</sequence>
<dbReference type="OrthoDB" id="6707033at2"/>
<name>A0A1I2FZI2_9BACT</name>
<evidence type="ECO:0008006" key="3">
    <source>
        <dbReference type="Google" id="ProtNLM"/>
    </source>
</evidence>
<organism evidence="1 2">
    <name type="scientific">Spirosoma endophyticum</name>
    <dbReference type="NCBI Taxonomy" id="662367"/>
    <lineage>
        <taxon>Bacteria</taxon>
        <taxon>Pseudomonadati</taxon>
        <taxon>Bacteroidota</taxon>
        <taxon>Cytophagia</taxon>
        <taxon>Cytophagales</taxon>
        <taxon>Cytophagaceae</taxon>
        <taxon>Spirosoma</taxon>
    </lineage>
</organism>
<accession>A0A1I2FZI2</accession>
<proteinExistence type="predicted"/>
<evidence type="ECO:0000313" key="1">
    <source>
        <dbReference type="EMBL" id="SFF10219.1"/>
    </source>
</evidence>
<dbReference type="STRING" id="662367.SAMN05216167_12855"/>
<dbReference type="RefSeq" id="WP_093834058.1">
    <property type="nucleotide sequence ID" value="NZ_FOLQ01000028.1"/>
</dbReference>
<dbReference type="AlphaFoldDB" id="A0A1I2FZI2"/>
<keyword evidence="2" id="KW-1185">Reference proteome</keyword>
<dbReference type="EMBL" id="FOLQ01000028">
    <property type="protein sequence ID" value="SFF10219.1"/>
    <property type="molecule type" value="Genomic_DNA"/>
</dbReference>
<protein>
    <recommendedName>
        <fullName evidence="3">HEAT repeat-containing protein</fullName>
    </recommendedName>
</protein>
<evidence type="ECO:0000313" key="2">
    <source>
        <dbReference type="Proteomes" id="UP000198598"/>
    </source>
</evidence>
<gene>
    <name evidence="1" type="ORF">SAMN05216167_12855</name>
</gene>